<proteinExistence type="predicted"/>
<reference evidence="2" key="1">
    <citation type="journal article" date="2020" name="Fungal Divers.">
        <title>Resolving the Mortierellaceae phylogeny through synthesis of multi-gene phylogenetics and phylogenomics.</title>
        <authorList>
            <person name="Vandepol N."/>
            <person name="Liber J."/>
            <person name="Desiro A."/>
            <person name="Na H."/>
            <person name="Kennedy M."/>
            <person name="Barry K."/>
            <person name="Grigoriev I.V."/>
            <person name="Miller A.N."/>
            <person name="O'Donnell K."/>
            <person name="Stajich J.E."/>
            <person name="Bonito G."/>
        </authorList>
    </citation>
    <scope>NUCLEOTIDE SEQUENCE</scope>
    <source>
        <strain evidence="2">NRRL 2769</strain>
    </source>
</reference>
<gene>
    <name evidence="2" type="ORF">BGZ80_008782</name>
</gene>
<feature type="non-terminal residue" evidence="2">
    <location>
        <position position="130"/>
    </location>
</feature>
<feature type="non-terminal residue" evidence="2">
    <location>
        <position position="1"/>
    </location>
</feature>
<dbReference type="AlphaFoldDB" id="A0A9P6SQT7"/>
<feature type="region of interest" description="Disordered" evidence="1">
    <location>
        <begin position="109"/>
        <end position="130"/>
    </location>
</feature>
<dbReference type="Proteomes" id="UP000703661">
    <property type="component" value="Unassembled WGS sequence"/>
</dbReference>
<accession>A0A9P6SQT7</accession>
<evidence type="ECO:0000256" key="1">
    <source>
        <dbReference type="SAM" id="MobiDB-lite"/>
    </source>
</evidence>
<comment type="caution">
    <text evidence="2">The sequence shown here is derived from an EMBL/GenBank/DDBJ whole genome shotgun (WGS) entry which is preliminary data.</text>
</comment>
<evidence type="ECO:0000313" key="2">
    <source>
        <dbReference type="EMBL" id="KAF9991968.1"/>
    </source>
</evidence>
<sequence length="130" mass="14764">FNTRVLKSSVHRKASARHRPTLSMIRDPTEGNNAYLKEARNVLSSKEEVRSIFGSDGSDVNILAIDLGETFTVAASAYMVDRPNEYHDLTVKRKALYQPTLRFRAWSEREKSKELEPHIDGSNGEQSLRT</sequence>
<evidence type="ECO:0000313" key="3">
    <source>
        <dbReference type="Proteomes" id="UP000703661"/>
    </source>
</evidence>
<feature type="compositionally biased region" description="Basic and acidic residues" evidence="1">
    <location>
        <begin position="109"/>
        <end position="119"/>
    </location>
</feature>
<dbReference type="EMBL" id="JAAAID010004892">
    <property type="protein sequence ID" value="KAF9991968.1"/>
    <property type="molecule type" value="Genomic_DNA"/>
</dbReference>
<keyword evidence="3" id="KW-1185">Reference proteome</keyword>
<organism evidence="2 3">
    <name type="scientific">Entomortierella chlamydospora</name>
    <dbReference type="NCBI Taxonomy" id="101097"/>
    <lineage>
        <taxon>Eukaryota</taxon>
        <taxon>Fungi</taxon>
        <taxon>Fungi incertae sedis</taxon>
        <taxon>Mucoromycota</taxon>
        <taxon>Mortierellomycotina</taxon>
        <taxon>Mortierellomycetes</taxon>
        <taxon>Mortierellales</taxon>
        <taxon>Mortierellaceae</taxon>
        <taxon>Entomortierella</taxon>
    </lineage>
</organism>
<protein>
    <submittedName>
        <fullName evidence="2">Uncharacterized protein</fullName>
    </submittedName>
</protein>
<name>A0A9P6SQT7_9FUNG</name>